<dbReference type="SMART" id="SM00267">
    <property type="entry name" value="GGDEF"/>
    <property type="match status" value="1"/>
</dbReference>
<feature type="domain" description="GGDEF" evidence="2">
    <location>
        <begin position="119"/>
        <end position="246"/>
    </location>
</feature>
<dbReference type="FunFam" id="3.30.70.270:FF:000001">
    <property type="entry name" value="Diguanylate cyclase domain protein"/>
    <property type="match status" value="1"/>
</dbReference>
<dbReference type="PATRIC" id="fig|745776.4.peg.2402"/>
<evidence type="ECO:0000313" key="3">
    <source>
        <dbReference type="EMBL" id="AFD26268.1"/>
    </source>
</evidence>
<organism evidence="3 4">
    <name type="scientific">Deinococcus gobiensis (strain DSM 21396 / JCM 16679 / CGMCC 1.7299 / I-0)</name>
    <dbReference type="NCBI Taxonomy" id="745776"/>
    <lineage>
        <taxon>Bacteria</taxon>
        <taxon>Thermotogati</taxon>
        <taxon>Deinococcota</taxon>
        <taxon>Deinococci</taxon>
        <taxon>Deinococcales</taxon>
        <taxon>Deinococcaceae</taxon>
        <taxon>Deinococcus</taxon>
    </lineage>
</organism>
<gene>
    <name evidence="3" type="ordered locus">DGo_CA2341</name>
</gene>
<evidence type="ECO:0000313" key="4">
    <source>
        <dbReference type="Proteomes" id="UP000007575"/>
    </source>
</evidence>
<accession>H8GZN0</accession>
<dbReference type="GO" id="GO:1902201">
    <property type="term" value="P:negative regulation of bacterial-type flagellum-dependent cell motility"/>
    <property type="evidence" value="ECO:0007669"/>
    <property type="project" value="TreeGrafter"/>
</dbReference>
<feature type="transmembrane region" description="Helical" evidence="1">
    <location>
        <begin position="7"/>
        <end position="23"/>
    </location>
</feature>
<dbReference type="NCBIfam" id="TIGR00254">
    <property type="entry name" value="GGDEF"/>
    <property type="match status" value="1"/>
</dbReference>
<keyword evidence="1" id="KW-1133">Transmembrane helix</keyword>
<protein>
    <submittedName>
        <fullName evidence="3">Diguanylate cyclase</fullName>
    </submittedName>
</protein>
<dbReference type="PANTHER" id="PTHR45138">
    <property type="entry name" value="REGULATORY COMPONENTS OF SENSORY TRANSDUCTION SYSTEM"/>
    <property type="match status" value="1"/>
</dbReference>
<feature type="transmembrane region" description="Helical" evidence="1">
    <location>
        <begin position="29"/>
        <end position="47"/>
    </location>
</feature>
<dbReference type="PANTHER" id="PTHR45138:SF9">
    <property type="entry name" value="DIGUANYLATE CYCLASE DGCM-RELATED"/>
    <property type="match status" value="1"/>
</dbReference>
<reference evidence="3 4" key="1">
    <citation type="journal article" date="2012" name="PLoS ONE">
        <title>Genome sequence and transcriptome analysis of the radioresistant bacterium Deinococcus gobiensis: insights into the extreme environmental adaptations.</title>
        <authorList>
            <person name="Yuan M."/>
            <person name="Chen M."/>
            <person name="Zhang W."/>
            <person name="Lu W."/>
            <person name="Wang J."/>
            <person name="Yang M."/>
            <person name="Zhao P."/>
            <person name="Tang R."/>
            <person name="Li X."/>
            <person name="Hao Y."/>
            <person name="Zhou Z."/>
            <person name="Zhan Y."/>
            <person name="Yu H."/>
            <person name="Teng C."/>
            <person name="Yan Y."/>
            <person name="Ping S."/>
            <person name="Wang Y."/>
            <person name="Lin M."/>
        </authorList>
    </citation>
    <scope>NUCLEOTIDE SEQUENCE [LARGE SCALE GENOMIC DNA]</scope>
    <source>
        <strain evidence="3 4">I-0</strain>
    </source>
</reference>
<dbReference type="EMBL" id="CP002191">
    <property type="protein sequence ID" value="AFD26268.1"/>
    <property type="molecule type" value="Genomic_DNA"/>
</dbReference>
<dbReference type="InterPro" id="IPR000160">
    <property type="entry name" value="GGDEF_dom"/>
</dbReference>
<dbReference type="HOGENOM" id="CLU_000445_11_1_0"/>
<feature type="transmembrane region" description="Helical" evidence="1">
    <location>
        <begin position="59"/>
        <end position="79"/>
    </location>
</feature>
<evidence type="ECO:0000256" key="1">
    <source>
        <dbReference type="SAM" id="Phobius"/>
    </source>
</evidence>
<dbReference type="eggNOG" id="COG3706">
    <property type="taxonomic scope" value="Bacteria"/>
</dbReference>
<dbReference type="AlphaFoldDB" id="H8GZN0"/>
<dbReference type="PROSITE" id="PS50887">
    <property type="entry name" value="GGDEF"/>
    <property type="match status" value="1"/>
</dbReference>
<dbReference type="STRING" id="745776.DGo_CA2341"/>
<dbReference type="GO" id="GO:0005886">
    <property type="term" value="C:plasma membrane"/>
    <property type="evidence" value="ECO:0007669"/>
    <property type="project" value="TreeGrafter"/>
</dbReference>
<dbReference type="GO" id="GO:0043709">
    <property type="term" value="P:cell adhesion involved in single-species biofilm formation"/>
    <property type="evidence" value="ECO:0007669"/>
    <property type="project" value="TreeGrafter"/>
</dbReference>
<sequence length="246" mass="26201">MHMLSESTYWFAPLYAAAFLFFLPRHALYLGLPIFTASVVIVAAHFLRVPAFRQDTSLIASTAQFLLVGATMMLLQAVMGRRHAAMLAAQVAAAQDALTGLANRRAAEERLLALEASGQAYALVLFDLDHFKRINDEHGHAVGDQVLRSCADHALRTLPPEALAARWGGEEFLLILPGPGADLSLKVAEKLQACLAAQPIRPVGPITASFGVAYGQPGESGAALLDRADAALYRAKAAGRNTVCAA</sequence>
<dbReference type="InterPro" id="IPR029787">
    <property type="entry name" value="Nucleotide_cyclase"/>
</dbReference>
<dbReference type="Gene3D" id="3.30.70.270">
    <property type="match status" value="1"/>
</dbReference>
<dbReference type="CDD" id="cd01949">
    <property type="entry name" value="GGDEF"/>
    <property type="match status" value="1"/>
</dbReference>
<dbReference type="InterPro" id="IPR050469">
    <property type="entry name" value="Diguanylate_Cyclase"/>
</dbReference>
<keyword evidence="1" id="KW-0472">Membrane</keyword>
<dbReference type="Pfam" id="PF00990">
    <property type="entry name" value="GGDEF"/>
    <property type="match status" value="1"/>
</dbReference>
<keyword evidence="4" id="KW-1185">Reference proteome</keyword>
<proteinExistence type="predicted"/>
<dbReference type="GO" id="GO:0052621">
    <property type="term" value="F:diguanylate cyclase activity"/>
    <property type="evidence" value="ECO:0007669"/>
    <property type="project" value="TreeGrafter"/>
</dbReference>
<evidence type="ECO:0000259" key="2">
    <source>
        <dbReference type="PROSITE" id="PS50887"/>
    </source>
</evidence>
<dbReference type="SUPFAM" id="SSF55073">
    <property type="entry name" value="Nucleotide cyclase"/>
    <property type="match status" value="1"/>
</dbReference>
<dbReference type="InterPro" id="IPR043128">
    <property type="entry name" value="Rev_trsase/Diguanyl_cyclase"/>
</dbReference>
<dbReference type="KEGG" id="dgo:DGo_CA2341"/>
<dbReference type="Proteomes" id="UP000007575">
    <property type="component" value="Chromosome"/>
</dbReference>
<keyword evidence="1" id="KW-0812">Transmembrane</keyword>
<name>H8GZN0_DEIGI</name>